<keyword evidence="4" id="KW-1185">Reference proteome</keyword>
<organism evidence="3 4">
    <name type="scientific">Kineosporia corallincola</name>
    <dbReference type="NCBI Taxonomy" id="2835133"/>
    <lineage>
        <taxon>Bacteria</taxon>
        <taxon>Bacillati</taxon>
        <taxon>Actinomycetota</taxon>
        <taxon>Actinomycetes</taxon>
        <taxon>Kineosporiales</taxon>
        <taxon>Kineosporiaceae</taxon>
        <taxon>Kineosporia</taxon>
    </lineage>
</organism>
<dbReference type="EMBL" id="JAHBAY010000022">
    <property type="protein sequence ID" value="MBT0774014.1"/>
    <property type="molecule type" value="Genomic_DNA"/>
</dbReference>
<comment type="similarity">
    <text evidence="1">Belongs to the thioesterase family.</text>
</comment>
<protein>
    <submittedName>
        <fullName evidence="3">Thioesterase</fullName>
    </submittedName>
</protein>
<dbReference type="InterPro" id="IPR012223">
    <property type="entry name" value="TEII"/>
</dbReference>
<dbReference type="PANTHER" id="PTHR11487">
    <property type="entry name" value="THIOESTERASE"/>
    <property type="match status" value="1"/>
</dbReference>
<proteinExistence type="inferred from homology"/>
<dbReference type="InterPro" id="IPR029058">
    <property type="entry name" value="AB_hydrolase_fold"/>
</dbReference>
<gene>
    <name evidence="3" type="ORF">KIH74_34030</name>
</gene>
<feature type="domain" description="Thioesterase" evidence="2">
    <location>
        <begin position="17"/>
        <end position="237"/>
    </location>
</feature>
<dbReference type="Pfam" id="PF00975">
    <property type="entry name" value="Thioesterase"/>
    <property type="match status" value="1"/>
</dbReference>
<evidence type="ECO:0000313" key="3">
    <source>
        <dbReference type="EMBL" id="MBT0774014.1"/>
    </source>
</evidence>
<dbReference type="RefSeq" id="WP_214160549.1">
    <property type="nucleotide sequence ID" value="NZ_JAHBAY010000022.1"/>
</dbReference>
<dbReference type="Gene3D" id="3.40.50.1820">
    <property type="entry name" value="alpha/beta hydrolase"/>
    <property type="match status" value="1"/>
</dbReference>
<evidence type="ECO:0000256" key="1">
    <source>
        <dbReference type="ARBA" id="ARBA00007169"/>
    </source>
</evidence>
<dbReference type="Proteomes" id="UP001197247">
    <property type="component" value="Unassembled WGS sequence"/>
</dbReference>
<evidence type="ECO:0000259" key="2">
    <source>
        <dbReference type="Pfam" id="PF00975"/>
    </source>
</evidence>
<name>A0ABS5TT77_9ACTN</name>
<evidence type="ECO:0000313" key="4">
    <source>
        <dbReference type="Proteomes" id="UP001197247"/>
    </source>
</evidence>
<sequence length="258" mass="27936">MSPWLRRFRARPAAAVRLVCLPHAGGGPSSFRAWDALLPASVELLAACYPGREERFTDPPVAGLADSGRAVAEALRPLLDRPWIAFGHSMGTIVAYETVRQLKDLGLPEPVRLYVSGRRAPDRGLGGAVHISGEAQLRAELERLGGTPAEILDDPELRSAVLRNVRDDYRMAETYRPDPVTPLSCPVRVLGGAEDPELAGPDEDGAFGWSRFTTGPVSRRTLPGDHFYLVPRRREVVADVLTVLDPALMTAGSAGDMP</sequence>
<accession>A0ABS5TT77</accession>
<dbReference type="SUPFAM" id="SSF53474">
    <property type="entry name" value="alpha/beta-Hydrolases"/>
    <property type="match status" value="1"/>
</dbReference>
<comment type="caution">
    <text evidence="3">The sequence shown here is derived from an EMBL/GenBank/DDBJ whole genome shotgun (WGS) entry which is preliminary data.</text>
</comment>
<reference evidence="3 4" key="1">
    <citation type="submission" date="2021-05" db="EMBL/GenBank/DDBJ databases">
        <title>Kineosporia and Streptomyces sp. nov. two new marine actinobacteria isolated from Coral.</title>
        <authorList>
            <person name="Buangrab K."/>
            <person name="Sutthacheep M."/>
            <person name="Yeemin T."/>
            <person name="Harunari E."/>
            <person name="Igarashi Y."/>
            <person name="Kanchanasin P."/>
            <person name="Tanasupawat S."/>
            <person name="Phongsopitanun W."/>
        </authorList>
    </citation>
    <scope>NUCLEOTIDE SEQUENCE [LARGE SCALE GENOMIC DNA]</scope>
    <source>
        <strain evidence="3 4">J2-2</strain>
    </source>
</reference>
<dbReference type="PANTHER" id="PTHR11487:SF0">
    <property type="entry name" value="S-ACYL FATTY ACID SYNTHASE THIOESTERASE, MEDIUM CHAIN"/>
    <property type="match status" value="1"/>
</dbReference>
<dbReference type="InterPro" id="IPR001031">
    <property type="entry name" value="Thioesterase"/>
</dbReference>